<feature type="domain" description="BioF2-like acetyltransferase" evidence="1">
    <location>
        <begin position="200"/>
        <end position="280"/>
    </location>
</feature>
<dbReference type="Proteomes" id="UP000588604">
    <property type="component" value="Unassembled WGS sequence"/>
</dbReference>
<protein>
    <recommendedName>
        <fullName evidence="1">BioF2-like acetyltransferase domain-containing protein</fullName>
    </recommendedName>
</protein>
<dbReference type="Gene3D" id="3.40.630.30">
    <property type="match status" value="1"/>
</dbReference>
<evidence type="ECO:0000313" key="3">
    <source>
        <dbReference type="Proteomes" id="UP000588604"/>
    </source>
</evidence>
<dbReference type="Pfam" id="PF13480">
    <property type="entry name" value="Acetyltransf_6"/>
    <property type="match status" value="1"/>
</dbReference>
<accession>A0A841MJ08</accession>
<gene>
    <name evidence="2" type="ORF">FHS59_000469</name>
</gene>
<evidence type="ECO:0000259" key="1">
    <source>
        <dbReference type="Pfam" id="PF13480"/>
    </source>
</evidence>
<reference evidence="2 3" key="1">
    <citation type="submission" date="2020-08" db="EMBL/GenBank/DDBJ databases">
        <title>Genomic Encyclopedia of Type Strains, Phase IV (KMG-IV): sequencing the most valuable type-strain genomes for metagenomic binning, comparative biology and taxonomic classification.</title>
        <authorList>
            <person name="Goeker M."/>
        </authorList>
    </citation>
    <scope>NUCLEOTIDE SEQUENCE [LARGE SCALE GENOMIC DNA]</scope>
    <source>
        <strain evidence="2 3">DSM 102044</strain>
    </source>
</reference>
<dbReference type="InterPro" id="IPR038740">
    <property type="entry name" value="BioF2-like_GNAT_dom"/>
</dbReference>
<dbReference type="SUPFAM" id="SSF55729">
    <property type="entry name" value="Acyl-CoA N-acyltransferases (Nat)"/>
    <property type="match status" value="1"/>
</dbReference>
<evidence type="ECO:0000313" key="2">
    <source>
        <dbReference type="EMBL" id="MBB6324854.1"/>
    </source>
</evidence>
<organism evidence="2 3">
    <name type="scientific">Algoriphagus iocasae</name>
    <dbReference type="NCBI Taxonomy" id="1836499"/>
    <lineage>
        <taxon>Bacteria</taxon>
        <taxon>Pseudomonadati</taxon>
        <taxon>Bacteroidota</taxon>
        <taxon>Cytophagia</taxon>
        <taxon>Cytophagales</taxon>
        <taxon>Cyclobacteriaceae</taxon>
        <taxon>Algoriphagus</taxon>
    </lineage>
</organism>
<dbReference type="AlphaFoldDB" id="A0A841MJ08"/>
<comment type="caution">
    <text evidence="2">The sequence shown here is derived from an EMBL/GenBank/DDBJ whole genome shotgun (WGS) entry which is preliminary data.</text>
</comment>
<dbReference type="InterPro" id="IPR016181">
    <property type="entry name" value="Acyl_CoA_acyltransferase"/>
</dbReference>
<proteinExistence type="predicted"/>
<dbReference type="EMBL" id="JACIJO010000001">
    <property type="protein sequence ID" value="MBB6324854.1"/>
    <property type="molecule type" value="Genomic_DNA"/>
</dbReference>
<keyword evidence="3" id="KW-1185">Reference proteome</keyword>
<sequence>MTTTKKEINKGYELLVEPSRVFPKDYLISNFPLDSSTELMDFFLLKKNRKKAFITFAISSQKQAVSLPNAPFGGFFILEKIHSESIEWFISRILSYLNERGISSVEIINAPKPYEENHDLINYLLFKNGFRQENILSHQFFLGKKKIKKWFSQEQARFERKINESGISVSCASINNFSFLKSIKEWNRDRGFVVKVEENRIIQQVAEFPERYFLISLSHQNQIIAHCLAVKLFPDTIYYFLSAIDPKTAVKNVGEILLYQLFKLAAEQKVKLIDLGSSDLGEKANHPLLFFKSRFSNDYSNKITWTKMI</sequence>
<name>A0A841MJ08_9BACT</name>
<dbReference type="RefSeq" id="WP_184492807.1">
    <property type="nucleotide sequence ID" value="NZ_JACIJO010000001.1"/>
</dbReference>